<protein>
    <submittedName>
        <fullName evidence="1">Stress responsive alpha-beta barrel domain-containing protein</fullName>
    </submittedName>
</protein>
<keyword evidence="2" id="KW-1185">Reference proteome</keyword>
<dbReference type="EMBL" id="CP020715">
    <property type="protein sequence ID" value="ARJ04386.1"/>
    <property type="molecule type" value="Genomic_DNA"/>
</dbReference>
<dbReference type="KEGG" id="cphy:B5808_03455"/>
<dbReference type="RefSeq" id="WP_085018443.1">
    <property type="nucleotide sequence ID" value="NZ_BMHD01000001.1"/>
</dbReference>
<name>A0A1X9LGP6_9MICO</name>
<gene>
    <name evidence="1" type="ORF">B5808_03455</name>
</gene>
<dbReference type="Gene3D" id="3.30.70.100">
    <property type="match status" value="1"/>
</dbReference>
<evidence type="ECO:0000313" key="2">
    <source>
        <dbReference type="Proteomes" id="UP000192775"/>
    </source>
</evidence>
<dbReference type="PANTHER" id="PTHR37832:SF1">
    <property type="entry name" value="STRESS-RESPONSE A_B BARREL DOMAIN-CONTAINING PROTEIN"/>
    <property type="match status" value="1"/>
</dbReference>
<dbReference type="PANTHER" id="PTHR37832">
    <property type="entry name" value="BLL2683 PROTEIN"/>
    <property type="match status" value="1"/>
</dbReference>
<dbReference type="Pfam" id="PF07876">
    <property type="entry name" value="Dabb"/>
    <property type="match status" value="1"/>
</dbReference>
<dbReference type="InterPro" id="IPR011008">
    <property type="entry name" value="Dimeric_a/b-barrel"/>
</dbReference>
<dbReference type="STRING" id="1619308.B5808_03455"/>
<evidence type="ECO:0000313" key="1">
    <source>
        <dbReference type="EMBL" id="ARJ04386.1"/>
    </source>
</evidence>
<reference evidence="1 2" key="1">
    <citation type="submission" date="2017-04" db="EMBL/GenBank/DDBJ databases">
        <authorList>
            <person name="Afonso C.L."/>
            <person name="Miller P.J."/>
            <person name="Scott M.A."/>
            <person name="Spackman E."/>
            <person name="Goraichik I."/>
            <person name="Dimitrov K.M."/>
            <person name="Suarez D.L."/>
            <person name="Swayne D.E."/>
        </authorList>
    </citation>
    <scope>NUCLEOTIDE SEQUENCE [LARGE SCALE GENOMIC DNA]</scope>
    <source>
        <strain evidence="2">XA(T)</strain>
    </source>
</reference>
<dbReference type="InterPro" id="IPR013097">
    <property type="entry name" value="Dabb"/>
</dbReference>
<dbReference type="AlphaFoldDB" id="A0A1X9LGP6"/>
<sequence length="99" mass="10624">MIRHVVAWKLATTDPAQKEVDAARIVAELSALVGVVDSIRSLQVGANMAYADRNWDVVLVGDFDDLAGLEAYQEHPSHVAAAAVVRSLVAERASVDIEV</sequence>
<accession>A0A1X9LGP6</accession>
<dbReference type="SUPFAM" id="SSF54909">
    <property type="entry name" value="Dimeric alpha+beta barrel"/>
    <property type="match status" value="1"/>
</dbReference>
<organism evidence="1 2">
    <name type="scientific">Cnuibacter physcomitrellae</name>
    <dbReference type="NCBI Taxonomy" id="1619308"/>
    <lineage>
        <taxon>Bacteria</taxon>
        <taxon>Bacillati</taxon>
        <taxon>Actinomycetota</taxon>
        <taxon>Actinomycetes</taxon>
        <taxon>Micrococcales</taxon>
        <taxon>Microbacteriaceae</taxon>
        <taxon>Cnuibacter</taxon>
    </lineage>
</organism>
<dbReference type="SMART" id="SM00886">
    <property type="entry name" value="Dabb"/>
    <property type="match status" value="1"/>
</dbReference>
<dbReference type="PROSITE" id="PS51502">
    <property type="entry name" value="S_R_A_B_BARREL"/>
    <property type="match status" value="1"/>
</dbReference>
<dbReference type="Proteomes" id="UP000192775">
    <property type="component" value="Chromosome"/>
</dbReference>
<proteinExistence type="predicted"/>